<name>A0A812PG53_9DINO</name>
<evidence type="ECO:0000256" key="5">
    <source>
        <dbReference type="ARBA" id="ARBA00023002"/>
    </source>
</evidence>
<protein>
    <submittedName>
        <fullName evidence="9">KMO protein</fullName>
    </submittedName>
</protein>
<feature type="region of interest" description="Disordered" evidence="7">
    <location>
        <begin position="64"/>
        <end position="86"/>
    </location>
</feature>
<dbReference type="Gene3D" id="3.50.50.60">
    <property type="entry name" value="FAD/NAD(P)-binding domain"/>
    <property type="match status" value="1"/>
</dbReference>
<evidence type="ECO:0000256" key="4">
    <source>
        <dbReference type="ARBA" id="ARBA00022857"/>
    </source>
</evidence>
<reference evidence="9" key="1">
    <citation type="submission" date="2021-02" db="EMBL/GenBank/DDBJ databases">
        <authorList>
            <person name="Dougan E. K."/>
            <person name="Rhodes N."/>
            <person name="Thang M."/>
            <person name="Chan C."/>
        </authorList>
    </citation>
    <scope>NUCLEOTIDE SEQUENCE</scope>
</reference>
<keyword evidence="4" id="KW-0521">NADP</keyword>
<dbReference type="AlphaFoldDB" id="A0A812PG53"/>
<keyword evidence="10" id="KW-1185">Reference proteome</keyword>
<keyword evidence="6" id="KW-0503">Monooxygenase</keyword>
<dbReference type="SUPFAM" id="SSF51905">
    <property type="entry name" value="FAD/NAD(P)-binding domain"/>
    <property type="match status" value="1"/>
</dbReference>
<evidence type="ECO:0000256" key="7">
    <source>
        <dbReference type="SAM" id="MobiDB-lite"/>
    </source>
</evidence>
<evidence type="ECO:0000313" key="9">
    <source>
        <dbReference type="EMBL" id="CAE7353033.1"/>
    </source>
</evidence>
<dbReference type="PANTHER" id="PTHR46028">
    <property type="entry name" value="KYNURENINE 3-MONOOXYGENASE"/>
    <property type="match status" value="1"/>
</dbReference>
<dbReference type="PANTHER" id="PTHR46028:SF2">
    <property type="entry name" value="KYNURENINE 3-MONOOXYGENASE"/>
    <property type="match status" value="1"/>
</dbReference>
<comment type="cofactor">
    <cofactor evidence="1">
        <name>FAD</name>
        <dbReference type="ChEBI" id="CHEBI:57692"/>
    </cofactor>
</comment>
<dbReference type="Proteomes" id="UP000604046">
    <property type="component" value="Unassembled WGS sequence"/>
</dbReference>
<evidence type="ECO:0000256" key="3">
    <source>
        <dbReference type="ARBA" id="ARBA00022827"/>
    </source>
</evidence>
<comment type="caution">
    <text evidence="9">The sequence shown here is derived from an EMBL/GenBank/DDBJ whole genome shotgun (WGS) entry which is preliminary data.</text>
</comment>
<dbReference type="GO" id="GO:0070189">
    <property type="term" value="P:kynurenine metabolic process"/>
    <property type="evidence" value="ECO:0007669"/>
    <property type="project" value="TreeGrafter"/>
</dbReference>
<dbReference type="InterPro" id="IPR036188">
    <property type="entry name" value="FAD/NAD-bd_sf"/>
</dbReference>
<evidence type="ECO:0000256" key="2">
    <source>
        <dbReference type="ARBA" id="ARBA00022630"/>
    </source>
</evidence>
<evidence type="ECO:0000313" key="10">
    <source>
        <dbReference type="Proteomes" id="UP000604046"/>
    </source>
</evidence>
<keyword evidence="3" id="KW-0274">FAD</keyword>
<proteinExistence type="predicted"/>
<organism evidence="9 10">
    <name type="scientific">Symbiodinium natans</name>
    <dbReference type="NCBI Taxonomy" id="878477"/>
    <lineage>
        <taxon>Eukaryota</taxon>
        <taxon>Sar</taxon>
        <taxon>Alveolata</taxon>
        <taxon>Dinophyceae</taxon>
        <taxon>Suessiales</taxon>
        <taxon>Symbiodiniaceae</taxon>
        <taxon>Symbiodinium</taxon>
    </lineage>
</organism>
<evidence type="ECO:0000256" key="6">
    <source>
        <dbReference type="ARBA" id="ARBA00023033"/>
    </source>
</evidence>
<keyword evidence="5" id="KW-0560">Oxidoreductase</keyword>
<keyword evidence="2" id="KW-0285">Flavoprotein</keyword>
<sequence length="543" mass="57497">MRELCRAPSPQLELEPENSPMAAAWSRWRRRRPWSRIDTMLCFVLGLGLASAFLGETAAAKDAAKLRRPSSPSSRSSRSSWSLGAEGANSGSGPGLALSVLIAGAGPSGLLLAHRLLAAGASVRLVEGRRDPRTDESLEGRAYALGLGIRGRTAIRTAGEKLWASIKPSGFGSERFKLHLSPTFAIDLRTPEDNNGLEPSLLIYQSDLCSAMLDELEACFSGTGRLQISFSTLLKSADPVAGSAVLQSGDKVEELAPVDVIAGCDGVNSAVRASIDSACPGFKVEQTQLPGSLKVLRFPQMPEKLDPTAVHAIPGKGGTSAFVEPTARGGCALINWREAKEEKEKMEPSLGDLADPEEAQKTLAAYFPLIGDAMDEESGKQFVSQKASRASTVKCNTYSFGRAVLLGDAAHSTGGASGQGCNSALQDAVVLAEVLQKEVADAGRSVPEALVLYSKKQVPEGHALLDLSLGPGEAAGPLRRALYGAASFAGTLLSKLGLAEPPLQTLLTTCLTSFSEIRRDRDLYFGVFPTQQEFETEIEKNSL</sequence>
<evidence type="ECO:0000259" key="8">
    <source>
        <dbReference type="Pfam" id="PF01494"/>
    </source>
</evidence>
<dbReference type="GO" id="GO:0004502">
    <property type="term" value="F:kynurenine 3-monooxygenase activity"/>
    <property type="evidence" value="ECO:0007669"/>
    <property type="project" value="TreeGrafter"/>
</dbReference>
<accession>A0A812PG53</accession>
<feature type="domain" description="FAD-binding" evidence="8">
    <location>
        <begin position="99"/>
        <end position="466"/>
    </location>
</feature>
<evidence type="ECO:0000256" key="1">
    <source>
        <dbReference type="ARBA" id="ARBA00001974"/>
    </source>
</evidence>
<dbReference type="OrthoDB" id="655030at2759"/>
<gene>
    <name evidence="9" type="primary">KMO</name>
    <name evidence="9" type="ORF">SNAT2548_LOCUS18649</name>
</gene>
<dbReference type="GO" id="GO:0071949">
    <property type="term" value="F:FAD binding"/>
    <property type="evidence" value="ECO:0007669"/>
    <property type="project" value="InterPro"/>
</dbReference>
<dbReference type="PRINTS" id="PR00420">
    <property type="entry name" value="RNGMNOXGNASE"/>
</dbReference>
<dbReference type="Pfam" id="PF01494">
    <property type="entry name" value="FAD_binding_3"/>
    <property type="match status" value="1"/>
</dbReference>
<dbReference type="InterPro" id="IPR002938">
    <property type="entry name" value="FAD-bd"/>
</dbReference>
<dbReference type="EMBL" id="CAJNDS010002152">
    <property type="protein sequence ID" value="CAE7353033.1"/>
    <property type="molecule type" value="Genomic_DNA"/>
</dbReference>
<feature type="compositionally biased region" description="Low complexity" evidence="7">
    <location>
        <begin position="69"/>
        <end position="80"/>
    </location>
</feature>